<organism evidence="1 2">
    <name type="scientific">Chiloscyllium punctatum</name>
    <name type="common">Brownbanded bambooshark</name>
    <name type="synonym">Hemiscyllium punctatum</name>
    <dbReference type="NCBI Taxonomy" id="137246"/>
    <lineage>
        <taxon>Eukaryota</taxon>
        <taxon>Metazoa</taxon>
        <taxon>Chordata</taxon>
        <taxon>Craniata</taxon>
        <taxon>Vertebrata</taxon>
        <taxon>Chondrichthyes</taxon>
        <taxon>Elasmobranchii</taxon>
        <taxon>Galeomorphii</taxon>
        <taxon>Galeoidea</taxon>
        <taxon>Orectolobiformes</taxon>
        <taxon>Hemiscylliidae</taxon>
        <taxon>Chiloscyllium</taxon>
    </lineage>
</organism>
<keyword evidence="2" id="KW-1185">Reference proteome</keyword>
<comment type="caution">
    <text evidence="1">The sequence shown here is derived from an EMBL/GenBank/DDBJ whole genome shotgun (WGS) entry which is preliminary data.</text>
</comment>
<accession>A0A401T8X7</accession>
<dbReference type="Proteomes" id="UP000287033">
    <property type="component" value="Unassembled WGS sequence"/>
</dbReference>
<dbReference type="EMBL" id="BEZZ01016952">
    <property type="protein sequence ID" value="GCC39090.1"/>
    <property type="molecule type" value="Genomic_DNA"/>
</dbReference>
<dbReference type="SUPFAM" id="SSF82199">
    <property type="entry name" value="SET domain"/>
    <property type="match status" value="1"/>
</dbReference>
<evidence type="ECO:0000313" key="2">
    <source>
        <dbReference type="Proteomes" id="UP000287033"/>
    </source>
</evidence>
<evidence type="ECO:0000313" key="1">
    <source>
        <dbReference type="EMBL" id="GCC39090.1"/>
    </source>
</evidence>
<proteinExistence type="predicted"/>
<dbReference type="STRING" id="137246.A0A401T8X7"/>
<feature type="non-terminal residue" evidence="1">
    <location>
        <position position="86"/>
    </location>
</feature>
<dbReference type="Gene3D" id="3.90.1410.10">
    <property type="entry name" value="set domain protein methyltransferase, domain 1"/>
    <property type="match status" value="1"/>
</dbReference>
<name>A0A401T8X7_CHIPU</name>
<dbReference type="OrthoDB" id="341421at2759"/>
<sequence>MGGVETAEAPASEDQETKNGLVQFLDWCEQSGLLLSSKVFVSREGTVADYGLVAKDEIEEGELLFSVPRSAVLSQHTTTISDLLKK</sequence>
<reference evidence="1 2" key="1">
    <citation type="journal article" date="2018" name="Nat. Ecol. Evol.">
        <title>Shark genomes provide insights into elasmobranch evolution and the origin of vertebrates.</title>
        <authorList>
            <person name="Hara Y"/>
            <person name="Yamaguchi K"/>
            <person name="Onimaru K"/>
            <person name="Kadota M"/>
            <person name="Koyanagi M"/>
            <person name="Keeley SD"/>
            <person name="Tatsumi K"/>
            <person name="Tanaka K"/>
            <person name="Motone F"/>
            <person name="Kageyama Y"/>
            <person name="Nozu R"/>
            <person name="Adachi N"/>
            <person name="Nishimura O"/>
            <person name="Nakagawa R"/>
            <person name="Tanegashima C"/>
            <person name="Kiyatake I"/>
            <person name="Matsumoto R"/>
            <person name="Murakumo K"/>
            <person name="Nishida K"/>
            <person name="Terakita A"/>
            <person name="Kuratani S"/>
            <person name="Sato K"/>
            <person name="Hyodo S Kuraku.S."/>
        </authorList>
    </citation>
    <scope>NUCLEOTIDE SEQUENCE [LARGE SCALE GENOMIC DNA]</scope>
</reference>
<dbReference type="AlphaFoldDB" id="A0A401T8X7"/>
<dbReference type="InterPro" id="IPR046341">
    <property type="entry name" value="SET_dom_sf"/>
</dbReference>
<gene>
    <name evidence="1" type="ORF">chiPu_0023187</name>
</gene>
<protein>
    <submittedName>
        <fullName evidence="1">Uncharacterized protein</fullName>
    </submittedName>
</protein>